<dbReference type="PANTHER" id="PTHR24020">
    <property type="entry name" value="COLLAGEN ALPHA"/>
    <property type="match status" value="1"/>
</dbReference>
<gene>
    <name evidence="15" type="primary">vwa1</name>
</gene>
<dbReference type="SMART" id="SM00060">
    <property type="entry name" value="FN3"/>
    <property type="match status" value="3"/>
</dbReference>
<feature type="domain" description="VWFA" evidence="13">
    <location>
        <begin position="36"/>
        <end position="213"/>
    </location>
</feature>
<dbReference type="GO" id="GO:0051124">
    <property type="term" value="P:synaptic assembly at neuromuscular junction"/>
    <property type="evidence" value="ECO:0007669"/>
    <property type="project" value="Ensembl"/>
</dbReference>
<reference evidence="15" key="2">
    <citation type="submission" date="2025-08" db="UniProtKB">
        <authorList>
            <consortium name="Ensembl"/>
        </authorList>
    </citation>
    <scope>IDENTIFICATION</scope>
</reference>
<evidence type="ECO:0000256" key="7">
    <source>
        <dbReference type="ARBA" id="ARBA00022869"/>
    </source>
</evidence>
<dbReference type="GO" id="GO:0007409">
    <property type="term" value="P:axonogenesis"/>
    <property type="evidence" value="ECO:0007669"/>
    <property type="project" value="Ensembl"/>
</dbReference>
<comment type="subcellular location">
    <subcellularLocation>
        <location evidence="1">Secreted</location>
        <location evidence="1">Extracellular space</location>
        <location evidence="1">Extracellular matrix</location>
        <location evidence="1">Basement membrane</location>
    </subcellularLocation>
</comment>
<dbReference type="SMART" id="SM00327">
    <property type="entry name" value="VWA"/>
    <property type="match status" value="1"/>
</dbReference>
<dbReference type="FunFam" id="2.60.40.10:FF:002705">
    <property type="entry name" value="von Willebrand factor A domain containing 1"/>
    <property type="match status" value="1"/>
</dbReference>
<comment type="function">
    <text evidence="10">Promotes matrix assembly. Involved in the organization of skeletal muscles and in the formation of neuromuscular junctions.</text>
</comment>
<keyword evidence="16" id="KW-1185">Reference proteome</keyword>
<dbReference type="PRINTS" id="PR00453">
    <property type="entry name" value="VWFADOMAIN"/>
</dbReference>
<organism evidence="15 16">
    <name type="scientific">Myripristis murdjan</name>
    <name type="common">pinecone soldierfish</name>
    <dbReference type="NCBI Taxonomy" id="586833"/>
    <lineage>
        <taxon>Eukaryota</taxon>
        <taxon>Metazoa</taxon>
        <taxon>Chordata</taxon>
        <taxon>Craniata</taxon>
        <taxon>Vertebrata</taxon>
        <taxon>Euteleostomi</taxon>
        <taxon>Actinopterygii</taxon>
        <taxon>Neopterygii</taxon>
        <taxon>Teleostei</taxon>
        <taxon>Neoteleostei</taxon>
        <taxon>Acanthomorphata</taxon>
        <taxon>Holocentriformes</taxon>
        <taxon>Holocentridae</taxon>
        <taxon>Myripristis</taxon>
    </lineage>
</organism>
<evidence type="ECO:0000256" key="10">
    <source>
        <dbReference type="ARBA" id="ARBA00046169"/>
    </source>
</evidence>
<dbReference type="Gene3D" id="2.60.40.10">
    <property type="entry name" value="Immunoglobulins"/>
    <property type="match status" value="3"/>
</dbReference>
<evidence type="ECO:0000256" key="4">
    <source>
        <dbReference type="ARBA" id="ARBA00022553"/>
    </source>
</evidence>
<evidence type="ECO:0000313" key="16">
    <source>
        <dbReference type="Proteomes" id="UP000472263"/>
    </source>
</evidence>
<dbReference type="Ensembl" id="ENSMMDT00005039392.1">
    <property type="protein sequence ID" value="ENSMMDP00005038588.1"/>
    <property type="gene ID" value="ENSMMDG00005017916.1"/>
</dbReference>
<dbReference type="PROSITE" id="PS50853">
    <property type="entry name" value="FN3"/>
    <property type="match status" value="2"/>
</dbReference>
<name>A0A667ZIL8_9TELE</name>
<sequence>MESRVLLTCVLACVLLRPSAPQSPLPEGVLNCCEGDVLFLLDSSGSVSSYEHSRMLNFLSELLLPFSLGEDQVRVGLLQVGTEPRLEFGFDTHDTQSGLQGALRNTKPLRGDTNTEVALKMAKDWVLRPGAAGGARAGLPRVLVWLTDGVKPGDVIGPMAELRDEGVAVLVVSTGHGNYQVLREVVTPPVELHLYFVDTDDMTIIADDLRDAIIEIIRAQRLHVRDVSTDSAMLHWRPVLSGVTGFYEIRFGPLPSGVGSGGVGGTGTSPSTSGSQYQRLTQPADSSAVKLTGLKPDTTYIATLTPESNEQVLNTLSVSFTTKPEVLSPAVVTVSESGLTSVRVSWGPLQPQSVKSYLIEYSALPSGQLHTVTVDQWQNSTLLQNLQPDTTYLVTISARHSSGKERAMSLKVCTQEVTPALADLQLTTVGSDSVQVDWKGSMAGLKGYWLTWEGQKGSLPNQRSSRYLPPNSLSTRLTHLPPSTRVCVSPVYRTAWGEGLCCTAQFHSDALAYGYRS</sequence>
<dbReference type="Gene3D" id="3.40.50.410">
    <property type="entry name" value="von Willebrand factor, type A domain"/>
    <property type="match status" value="1"/>
</dbReference>
<evidence type="ECO:0000256" key="3">
    <source>
        <dbReference type="ARBA" id="ARBA00022530"/>
    </source>
</evidence>
<dbReference type="PANTHER" id="PTHR24020:SF77">
    <property type="entry name" value="VON WILLEBRAND FACTOR A DOMAIN-CONTAINING PROTEIN 1"/>
    <property type="match status" value="1"/>
</dbReference>
<feature type="signal peptide" evidence="12">
    <location>
        <begin position="1"/>
        <end position="21"/>
    </location>
</feature>
<reference evidence="15" key="1">
    <citation type="submission" date="2019-06" db="EMBL/GenBank/DDBJ databases">
        <authorList>
            <consortium name="Wellcome Sanger Institute Data Sharing"/>
        </authorList>
    </citation>
    <scope>NUCLEOTIDE SEQUENCE [LARGE SCALE GENOMIC DNA]</scope>
</reference>
<dbReference type="GO" id="GO:0005604">
    <property type="term" value="C:basement membrane"/>
    <property type="evidence" value="ECO:0007669"/>
    <property type="project" value="UniProtKB-SubCell"/>
</dbReference>
<dbReference type="PROSITE" id="PS50234">
    <property type="entry name" value="VWFA"/>
    <property type="match status" value="1"/>
</dbReference>
<evidence type="ECO:0000259" key="13">
    <source>
        <dbReference type="PROSITE" id="PS50234"/>
    </source>
</evidence>
<dbReference type="SUPFAM" id="SSF49265">
    <property type="entry name" value="Fibronectin type III"/>
    <property type="match status" value="2"/>
</dbReference>
<keyword evidence="5 12" id="KW-0732">Signal</keyword>
<dbReference type="InterPro" id="IPR050525">
    <property type="entry name" value="ECM_Assembly_Org"/>
</dbReference>
<evidence type="ECO:0000259" key="14">
    <source>
        <dbReference type="PROSITE" id="PS50853"/>
    </source>
</evidence>
<protein>
    <recommendedName>
        <fullName evidence="9">von Willebrand factor A domain-containing protein 1</fullName>
    </recommendedName>
</protein>
<feature type="compositionally biased region" description="Gly residues" evidence="11">
    <location>
        <begin position="258"/>
        <end position="267"/>
    </location>
</feature>
<evidence type="ECO:0000313" key="15">
    <source>
        <dbReference type="Ensembl" id="ENSMMDP00005038588.1"/>
    </source>
</evidence>
<dbReference type="InterPro" id="IPR036116">
    <property type="entry name" value="FN3_sf"/>
</dbReference>
<keyword evidence="8" id="KW-1015">Disulfide bond</keyword>
<dbReference type="Pfam" id="PF00041">
    <property type="entry name" value="fn3"/>
    <property type="match status" value="2"/>
</dbReference>
<evidence type="ECO:0000256" key="8">
    <source>
        <dbReference type="ARBA" id="ARBA00023157"/>
    </source>
</evidence>
<evidence type="ECO:0000256" key="6">
    <source>
        <dbReference type="ARBA" id="ARBA00022737"/>
    </source>
</evidence>
<dbReference type="CDD" id="cd00063">
    <property type="entry name" value="FN3"/>
    <property type="match status" value="2"/>
</dbReference>
<dbReference type="InterPro" id="IPR013783">
    <property type="entry name" value="Ig-like_fold"/>
</dbReference>
<dbReference type="Proteomes" id="UP000472263">
    <property type="component" value="Chromosome 7"/>
</dbReference>
<dbReference type="GO" id="GO:0061035">
    <property type="term" value="P:regulation of cartilage development"/>
    <property type="evidence" value="ECO:0007669"/>
    <property type="project" value="Ensembl"/>
</dbReference>
<evidence type="ECO:0000256" key="12">
    <source>
        <dbReference type="SAM" id="SignalP"/>
    </source>
</evidence>
<reference evidence="15" key="3">
    <citation type="submission" date="2025-09" db="UniProtKB">
        <authorList>
            <consortium name="Ensembl"/>
        </authorList>
    </citation>
    <scope>IDENTIFICATION</scope>
</reference>
<dbReference type="InterPro" id="IPR036465">
    <property type="entry name" value="vWFA_dom_sf"/>
</dbReference>
<proteinExistence type="predicted"/>
<dbReference type="SUPFAM" id="SSF53300">
    <property type="entry name" value="vWA-like"/>
    <property type="match status" value="1"/>
</dbReference>
<dbReference type="InParanoid" id="A0A667ZIL8"/>
<evidence type="ECO:0000256" key="1">
    <source>
        <dbReference type="ARBA" id="ARBA00004302"/>
    </source>
</evidence>
<keyword evidence="7" id="KW-0084">Basement membrane</keyword>
<keyword evidence="3" id="KW-0272">Extracellular matrix</keyword>
<evidence type="ECO:0000256" key="5">
    <source>
        <dbReference type="ARBA" id="ARBA00022729"/>
    </source>
</evidence>
<keyword evidence="2" id="KW-0964">Secreted</keyword>
<dbReference type="GO" id="GO:1902026">
    <property type="term" value="P:regulation of cartilage condensation"/>
    <property type="evidence" value="ECO:0007669"/>
    <property type="project" value="Ensembl"/>
</dbReference>
<dbReference type="FunCoup" id="A0A667ZIL8">
    <property type="interactions" value="915"/>
</dbReference>
<dbReference type="GO" id="GO:0014032">
    <property type="term" value="P:neural crest cell development"/>
    <property type="evidence" value="ECO:0007669"/>
    <property type="project" value="Ensembl"/>
</dbReference>
<feature type="domain" description="Fibronectin type-III" evidence="14">
    <location>
        <begin position="218"/>
        <end position="325"/>
    </location>
</feature>
<keyword evidence="4" id="KW-0597">Phosphoprotein</keyword>
<feature type="domain" description="Fibronectin type-III" evidence="14">
    <location>
        <begin position="328"/>
        <end position="420"/>
    </location>
</feature>
<feature type="chain" id="PRO_5025373544" description="von Willebrand factor A domain-containing protein 1" evidence="12">
    <location>
        <begin position="22"/>
        <end position="517"/>
    </location>
</feature>
<dbReference type="OrthoDB" id="9949424at2759"/>
<dbReference type="InterPro" id="IPR002035">
    <property type="entry name" value="VWF_A"/>
</dbReference>
<dbReference type="GeneTree" id="ENSGT00940000160734"/>
<evidence type="ECO:0000256" key="11">
    <source>
        <dbReference type="SAM" id="MobiDB-lite"/>
    </source>
</evidence>
<dbReference type="InterPro" id="IPR003961">
    <property type="entry name" value="FN3_dom"/>
</dbReference>
<accession>A0A667ZIL8</accession>
<dbReference type="AlphaFoldDB" id="A0A667ZIL8"/>
<keyword evidence="6" id="KW-0677">Repeat</keyword>
<evidence type="ECO:0000256" key="2">
    <source>
        <dbReference type="ARBA" id="ARBA00022525"/>
    </source>
</evidence>
<dbReference type="Pfam" id="PF00092">
    <property type="entry name" value="VWA"/>
    <property type="match status" value="1"/>
</dbReference>
<evidence type="ECO:0000256" key="9">
    <source>
        <dbReference type="ARBA" id="ARBA00029542"/>
    </source>
</evidence>
<feature type="region of interest" description="Disordered" evidence="11">
    <location>
        <begin position="258"/>
        <end position="282"/>
    </location>
</feature>